<comment type="caution">
    <text evidence="1">The sequence shown here is derived from an EMBL/GenBank/DDBJ whole genome shotgun (WGS) entry which is preliminary data.</text>
</comment>
<accession>A0ABQ7GSF8</accession>
<evidence type="ECO:0000313" key="2">
    <source>
        <dbReference type="Proteomes" id="UP000815325"/>
    </source>
</evidence>
<sequence length="129" mass="14137">MHGARVDLDALSAFQEKTRDTAHNSTAARPLVGVSWPPRATIPTSGGVSWPPRATIPTSGGVFPPRLSHYTSNLCRTIELVLLNVDDLFTCTNRVLLLPQYWKTLLSTKAAVRGNRGTKNGVDRWQDAL</sequence>
<organism evidence="1 2">
    <name type="scientific">Dunaliella salina</name>
    <name type="common">Green alga</name>
    <name type="synonym">Protococcus salinus</name>
    <dbReference type="NCBI Taxonomy" id="3046"/>
    <lineage>
        <taxon>Eukaryota</taxon>
        <taxon>Viridiplantae</taxon>
        <taxon>Chlorophyta</taxon>
        <taxon>core chlorophytes</taxon>
        <taxon>Chlorophyceae</taxon>
        <taxon>CS clade</taxon>
        <taxon>Chlamydomonadales</taxon>
        <taxon>Dunaliellaceae</taxon>
        <taxon>Dunaliella</taxon>
    </lineage>
</organism>
<reference evidence="1" key="1">
    <citation type="submission" date="2017-08" db="EMBL/GenBank/DDBJ databases">
        <authorList>
            <person name="Polle J.E."/>
            <person name="Barry K."/>
            <person name="Cushman J."/>
            <person name="Schmutz J."/>
            <person name="Tran D."/>
            <person name="Hathwaick L.T."/>
            <person name="Yim W.C."/>
            <person name="Jenkins J."/>
            <person name="Mckie-Krisberg Z.M."/>
            <person name="Prochnik S."/>
            <person name="Lindquist E."/>
            <person name="Dockter R.B."/>
            <person name="Adam C."/>
            <person name="Molina H."/>
            <person name="Bunkerborg J."/>
            <person name="Jin E."/>
            <person name="Buchheim M."/>
            <person name="Magnuson J."/>
        </authorList>
    </citation>
    <scope>NUCLEOTIDE SEQUENCE</scope>
    <source>
        <strain evidence="1">CCAP 19/18</strain>
    </source>
</reference>
<gene>
    <name evidence="1" type="ORF">DUNSADRAFT_4257</name>
</gene>
<keyword evidence="2" id="KW-1185">Reference proteome</keyword>
<evidence type="ECO:0008006" key="3">
    <source>
        <dbReference type="Google" id="ProtNLM"/>
    </source>
</evidence>
<name>A0ABQ7GSF8_DUNSA</name>
<proteinExistence type="predicted"/>
<dbReference type="Proteomes" id="UP000815325">
    <property type="component" value="Unassembled WGS sequence"/>
</dbReference>
<evidence type="ECO:0000313" key="1">
    <source>
        <dbReference type="EMBL" id="KAF5837510.1"/>
    </source>
</evidence>
<protein>
    <recommendedName>
        <fullName evidence="3">Encoded protein</fullName>
    </recommendedName>
</protein>
<dbReference type="EMBL" id="MU069613">
    <property type="protein sequence ID" value="KAF5837510.1"/>
    <property type="molecule type" value="Genomic_DNA"/>
</dbReference>